<reference evidence="1 2" key="1">
    <citation type="submission" date="2024-09" db="EMBL/GenBank/DDBJ databases">
        <title>Laminarin stimulates single cell rates of sulfate reduction while oxygen inhibits transcriptomic activity in coastal marine sediment.</title>
        <authorList>
            <person name="Lindsay M."/>
            <person name="Orcutt B."/>
            <person name="Emerson D."/>
            <person name="Stepanauskas R."/>
            <person name="D'Angelo T."/>
        </authorList>
    </citation>
    <scope>NUCLEOTIDE SEQUENCE [LARGE SCALE GENOMIC DNA]</scope>
    <source>
        <strain evidence="1">SAG AM-311-K15</strain>
    </source>
</reference>
<gene>
    <name evidence="1" type="ORF">ACFL27_12035</name>
</gene>
<proteinExistence type="predicted"/>
<name>A0ABV6YXJ2_UNCC1</name>
<organism evidence="1 2">
    <name type="scientific">candidate division CSSED10-310 bacterium</name>
    <dbReference type="NCBI Taxonomy" id="2855610"/>
    <lineage>
        <taxon>Bacteria</taxon>
        <taxon>Bacteria division CSSED10-310</taxon>
    </lineage>
</organism>
<sequence length="243" mass="26784">MKRINKYFLHFFIFVTVVFVTSKAFAVENSIGVLPLSVQGHGERDSYILAELIRDTVFEERGNAVLDGQAMQDLLMSYPGQTACADYDCARKVGQYLNVDTVIYGIVKKTSAGYEFFIYLFTRSKHPVPSSESGVTGDSMNELIQQLILATKRLIGSSDTPADAQAVKTIETAEEKERLTALEKSLSSEPGSSEMKKPWFKKWWPWTIGVAVLGVTLYSLGDSGGSGSETEKGYAYVTWGAGQ</sequence>
<accession>A0ABV6YXJ2</accession>
<protein>
    <submittedName>
        <fullName evidence="1">Uncharacterized protein</fullName>
    </submittedName>
</protein>
<dbReference type="Proteomes" id="UP001594351">
    <property type="component" value="Unassembled WGS sequence"/>
</dbReference>
<evidence type="ECO:0000313" key="2">
    <source>
        <dbReference type="Proteomes" id="UP001594351"/>
    </source>
</evidence>
<comment type="caution">
    <text evidence="1">The sequence shown here is derived from an EMBL/GenBank/DDBJ whole genome shotgun (WGS) entry which is preliminary data.</text>
</comment>
<evidence type="ECO:0000313" key="1">
    <source>
        <dbReference type="EMBL" id="MFC1850915.1"/>
    </source>
</evidence>
<keyword evidence="2" id="KW-1185">Reference proteome</keyword>
<dbReference type="EMBL" id="JBHPBY010000134">
    <property type="protein sequence ID" value="MFC1850915.1"/>
    <property type="molecule type" value="Genomic_DNA"/>
</dbReference>